<dbReference type="Proteomes" id="UP000515804">
    <property type="component" value="Chromosome"/>
</dbReference>
<organism evidence="3 4">
    <name type="scientific">Thermomonas carbonis</name>
    <dbReference type="NCBI Taxonomy" id="1463158"/>
    <lineage>
        <taxon>Bacteria</taxon>
        <taxon>Pseudomonadati</taxon>
        <taxon>Pseudomonadota</taxon>
        <taxon>Gammaproteobacteria</taxon>
        <taxon>Lysobacterales</taxon>
        <taxon>Lysobacteraceae</taxon>
        <taxon>Thermomonas</taxon>
    </lineage>
</organism>
<keyword evidence="4" id="KW-1185">Reference proteome</keyword>
<feature type="region of interest" description="Disordered" evidence="1">
    <location>
        <begin position="22"/>
        <end position="137"/>
    </location>
</feature>
<evidence type="ECO:0008006" key="5">
    <source>
        <dbReference type="Google" id="ProtNLM"/>
    </source>
</evidence>
<feature type="compositionally biased region" description="Basic and acidic residues" evidence="1">
    <location>
        <begin position="73"/>
        <end position="91"/>
    </location>
</feature>
<gene>
    <name evidence="3" type="ORF">H9L16_07155</name>
</gene>
<keyword evidence="2" id="KW-0732">Signal</keyword>
<evidence type="ECO:0000256" key="2">
    <source>
        <dbReference type="SAM" id="SignalP"/>
    </source>
</evidence>
<reference evidence="3 4" key="1">
    <citation type="submission" date="2020-08" db="EMBL/GenBank/DDBJ databases">
        <title>Genome sequence of Thermomonas carbonis KCTC 42013T.</title>
        <authorList>
            <person name="Hyun D.-W."/>
            <person name="Bae J.-W."/>
        </authorList>
    </citation>
    <scope>NUCLEOTIDE SEQUENCE [LARGE SCALE GENOMIC DNA]</scope>
    <source>
        <strain evidence="3 4">KCTC 42013</strain>
    </source>
</reference>
<dbReference type="KEGG" id="tcn:H9L16_07155"/>
<evidence type="ECO:0000256" key="1">
    <source>
        <dbReference type="SAM" id="MobiDB-lite"/>
    </source>
</evidence>
<feature type="chain" id="PRO_5028999687" description="PepSY domain-containing protein" evidence="2">
    <location>
        <begin position="28"/>
        <end position="137"/>
    </location>
</feature>
<dbReference type="RefSeq" id="WP_187553836.1">
    <property type="nucleotide sequence ID" value="NZ_BMZL01000002.1"/>
</dbReference>
<feature type="compositionally biased region" description="Basic and acidic residues" evidence="1">
    <location>
        <begin position="35"/>
        <end position="65"/>
    </location>
</feature>
<evidence type="ECO:0000313" key="4">
    <source>
        <dbReference type="Proteomes" id="UP000515804"/>
    </source>
</evidence>
<dbReference type="AlphaFoldDB" id="A0A7G9STZ8"/>
<sequence length="137" mass="15068">MTRVPKSLSNLLCVAVLAGLPPASAWAQQSPPPPQRDRGDARNNDDNRRGSLSDAVRRVERDTRGEVLSAERVQYDGRDMHRVKVVDDQGRVRVFMQDPQRRDSGSTPSPRSGGNTGGGNNDRGQAPRRPPARDDDD</sequence>
<name>A0A7G9STZ8_9GAMM</name>
<accession>A0A7G9STZ8</accession>
<evidence type="ECO:0000313" key="3">
    <source>
        <dbReference type="EMBL" id="QNN71323.1"/>
    </source>
</evidence>
<protein>
    <recommendedName>
        <fullName evidence="5">PepSY domain-containing protein</fullName>
    </recommendedName>
</protein>
<dbReference type="EMBL" id="CP060719">
    <property type="protein sequence ID" value="QNN71323.1"/>
    <property type="molecule type" value="Genomic_DNA"/>
</dbReference>
<proteinExistence type="predicted"/>
<feature type="signal peptide" evidence="2">
    <location>
        <begin position="1"/>
        <end position="27"/>
    </location>
</feature>